<reference evidence="1" key="1">
    <citation type="submission" date="2020-03" db="EMBL/GenBank/DDBJ databases">
        <title>The deep terrestrial virosphere.</title>
        <authorList>
            <person name="Holmfeldt K."/>
            <person name="Nilsson E."/>
            <person name="Simone D."/>
            <person name="Lopez-Fernandez M."/>
            <person name="Wu X."/>
            <person name="de Brujin I."/>
            <person name="Lundin D."/>
            <person name="Andersson A."/>
            <person name="Bertilsson S."/>
            <person name="Dopson M."/>
        </authorList>
    </citation>
    <scope>NUCLEOTIDE SEQUENCE</scope>
    <source>
        <strain evidence="1">MM415B03132</strain>
    </source>
</reference>
<protein>
    <submittedName>
        <fullName evidence="1">Uncharacterized protein</fullName>
    </submittedName>
</protein>
<gene>
    <name evidence="1" type="ORF">MM415B03132_0015</name>
</gene>
<sequence>MTFYKTCKSNDAKFYQEWQDWYPFRWEIRISLFKYSYGVIF</sequence>
<dbReference type="AlphaFoldDB" id="A0A6M3KXI3"/>
<accession>A0A6M3KXI3</accession>
<evidence type="ECO:0000313" key="1">
    <source>
        <dbReference type="EMBL" id="QJA86709.1"/>
    </source>
</evidence>
<dbReference type="EMBL" id="MT142654">
    <property type="protein sequence ID" value="QJA86709.1"/>
    <property type="molecule type" value="Genomic_DNA"/>
</dbReference>
<name>A0A6M3KXI3_9ZZZZ</name>
<organism evidence="1">
    <name type="scientific">viral metagenome</name>
    <dbReference type="NCBI Taxonomy" id="1070528"/>
    <lineage>
        <taxon>unclassified sequences</taxon>
        <taxon>metagenomes</taxon>
        <taxon>organismal metagenomes</taxon>
    </lineage>
</organism>
<proteinExistence type="predicted"/>